<evidence type="ECO:0000256" key="2">
    <source>
        <dbReference type="ARBA" id="ARBA00023125"/>
    </source>
</evidence>
<protein>
    <submittedName>
        <fullName evidence="5">AraC family transcriptional regulator</fullName>
    </submittedName>
</protein>
<dbReference type="GO" id="GO:0003700">
    <property type="term" value="F:DNA-binding transcription factor activity"/>
    <property type="evidence" value="ECO:0007669"/>
    <property type="project" value="InterPro"/>
</dbReference>
<dbReference type="Proteomes" id="UP001139308">
    <property type="component" value="Unassembled WGS sequence"/>
</dbReference>
<organism evidence="5 6">
    <name type="scientific">Paraburkholderia tagetis</name>
    <dbReference type="NCBI Taxonomy" id="2913261"/>
    <lineage>
        <taxon>Bacteria</taxon>
        <taxon>Pseudomonadati</taxon>
        <taxon>Pseudomonadota</taxon>
        <taxon>Betaproteobacteria</taxon>
        <taxon>Burkholderiales</taxon>
        <taxon>Burkholderiaceae</taxon>
        <taxon>Paraburkholderia</taxon>
    </lineage>
</organism>
<evidence type="ECO:0000256" key="1">
    <source>
        <dbReference type="ARBA" id="ARBA00023015"/>
    </source>
</evidence>
<dbReference type="SUPFAM" id="SSF46689">
    <property type="entry name" value="Homeodomain-like"/>
    <property type="match status" value="2"/>
</dbReference>
<evidence type="ECO:0000256" key="3">
    <source>
        <dbReference type="ARBA" id="ARBA00023163"/>
    </source>
</evidence>
<dbReference type="Gene3D" id="1.10.10.60">
    <property type="entry name" value="Homeodomain-like"/>
    <property type="match status" value="1"/>
</dbReference>
<sequence length="277" mass="30118">MNSHRTIPVTAPVAAPGIALRCYGAIEETDVHDFHQIVLGLDGEMVMTVDGVGERIDPSSAWLIPAGARHDYAGVGENRQLVLDLPAAALAVPERLFDTARAVRIAPALAQLVREIAQRGQRALLAAPAPGASERAEMHTRRFHWDASTQLCAAVLAQAGIAGSDAFEAAAGLDFARIDRWLRAHLAQPLRIADLAAHCGFGMRRFHQLFIEAFGETPHRYLQRLRLDTSLALLADPRLSLTHIALEVGFGDQSAFTHAFTRRFGLAPGQWRALPSH</sequence>
<dbReference type="AlphaFoldDB" id="A0A9X1RTR7"/>
<gene>
    <name evidence="5" type="ORF">L5014_15565</name>
</gene>
<keyword evidence="3" id="KW-0804">Transcription</keyword>
<comment type="caution">
    <text evidence="5">The sequence shown here is derived from an EMBL/GenBank/DDBJ whole genome shotgun (WGS) entry which is preliminary data.</text>
</comment>
<dbReference type="EMBL" id="JAKLJA010000011">
    <property type="protein sequence ID" value="MCG5074764.1"/>
    <property type="molecule type" value="Genomic_DNA"/>
</dbReference>
<dbReference type="InterPro" id="IPR020449">
    <property type="entry name" value="Tscrpt_reg_AraC-type_HTH"/>
</dbReference>
<evidence type="ECO:0000313" key="6">
    <source>
        <dbReference type="Proteomes" id="UP001139308"/>
    </source>
</evidence>
<dbReference type="PROSITE" id="PS01124">
    <property type="entry name" value="HTH_ARAC_FAMILY_2"/>
    <property type="match status" value="1"/>
</dbReference>
<feature type="domain" description="HTH araC/xylS-type" evidence="4">
    <location>
        <begin position="176"/>
        <end position="274"/>
    </location>
</feature>
<reference evidence="5" key="1">
    <citation type="submission" date="2022-01" db="EMBL/GenBank/DDBJ databases">
        <title>Genome sequence and assembly of Parabukholderia sp. RG36.</title>
        <authorList>
            <person name="Chhetri G."/>
        </authorList>
    </citation>
    <scope>NUCLEOTIDE SEQUENCE</scope>
    <source>
        <strain evidence="5">RG36</strain>
    </source>
</reference>
<dbReference type="PANTHER" id="PTHR46796:SF10">
    <property type="entry name" value="TRANSCRIPTIONAL ACTIVATOR FEAR"/>
    <property type="match status" value="1"/>
</dbReference>
<keyword evidence="1" id="KW-0805">Transcription regulation</keyword>
<dbReference type="InterPro" id="IPR011051">
    <property type="entry name" value="RmlC_Cupin_sf"/>
</dbReference>
<dbReference type="Gene3D" id="2.60.120.10">
    <property type="entry name" value="Jelly Rolls"/>
    <property type="match status" value="1"/>
</dbReference>
<proteinExistence type="predicted"/>
<name>A0A9X1RTR7_9BURK</name>
<dbReference type="InterPro" id="IPR014710">
    <property type="entry name" value="RmlC-like_jellyroll"/>
</dbReference>
<dbReference type="PANTHER" id="PTHR46796">
    <property type="entry name" value="HTH-TYPE TRANSCRIPTIONAL ACTIVATOR RHAS-RELATED"/>
    <property type="match status" value="1"/>
</dbReference>
<dbReference type="InterPro" id="IPR018060">
    <property type="entry name" value="HTH_AraC"/>
</dbReference>
<evidence type="ECO:0000313" key="5">
    <source>
        <dbReference type="EMBL" id="MCG5074764.1"/>
    </source>
</evidence>
<dbReference type="InterPro" id="IPR009057">
    <property type="entry name" value="Homeodomain-like_sf"/>
</dbReference>
<dbReference type="RefSeq" id="WP_238464625.1">
    <property type="nucleotide sequence ID" value="NZ_JAKLJA010000011.1"/>
</dbReference>
<dbReference type="SMART" id="SM00342">
    <property type="entry name" value="HTH_ARAC"/>
    <property type="match status" value="1"/>
</dbReference>
<accession>A0A9X1RTR7</accession>
<keyword evidence="6" id="KW-1185">Reference proteome</keyword>
<dbReference type="Pfam" id="PF12833">
    <property type="entry name" value="HTH_18"/>
    <property type="match status" value="1"/>
</dbReference>
<dbReference type="PRINTS" id="PR00032">
    <property type="entry name" value="HTHARAC"/>
</dbReference>
<dbReference type="InterPro" id="IPR050204">
    <property type="entry name" value="AraC_XylS_family_regulators"/>
</dbReference>
<evidence type="ECO:0000259" key="4">
    <source>
        <dbReference type="PROSITE" id="PS01124"/>
    </source>
</evidence>
<dbReference type="GO" id="GO:0043565">
    <property type="term" value="F:sequence-specific DNA binding"/>
    <property type="evidence" value="ECO:0007669"/>
    <property type="project" value="InterPro"/>
</dbReference>
<keyword evidence="2" id="KW-0238">DNA-binding</keyword>
<dbReference type="SUPFAM" id="SSF51182">
    <property type="entry name" value="RmlC-like cupins"/>
    <property type="match status" value="1"/>
</dbReference>